<evidence type="ECO:0000313" key="1">
    <source>
        <dbReference type="EMBL" id="TWU28882.1"/>
    </source>
</evidence>
<proteinExistence type="predicted"/>
<sequence length="122" mass="13409">MVGFIPNEHNALSEVSNVGCKAVVEIVSSGQVLHVKVAGNIESMTGSVIGVAVDRQVRQHGRVCVLFEIHQYDGCEAIALWQDNTNKFKVQSIDHAQLDEAKIWLGRQAASCSHARRTKKSR</sequence>
<comment type="caution">
    <text evidence="1">The sequence shown here is derived from an EMBL/GenBank/DDBJ whole genome shotgun (WGS) entry which is preliminary data.</text>
</comment>
<dbReference type="Proteomes" id="UP000319143">
    <property type="component" value="Unassembled WGS sequence"/>
</dbReference>
<organism evidence="1 2">
    <name type="scientific">Novipirellula artificiosorum</name>
    <dbReference type="NCBI Taxonomy" id="2528016"/>
    <lineage>
        <taxon>Bacteria</taxon>
        <taxon>Pseudomonadati</taxon>
        <taxon>Planctomycetota</taxon>
        <taxon>Planctomycetia</taxon>
        <taxon>Pirellulales</taxon>
        <taxon>Pirellulaceae</taxon>
        <taxon>Novipirellula</taxon>
    </lineage>
</organism>
<evidence type="ECO:0000313" key="2">
    <source>
        <dbReference type="Proteomes" id="UP000319143"/>
    </source>
</evidence>
<dbReference type="AlphaFoldDB" id="A0A5C6CWE0"/>
<protein>
    <submittedName>
        <fullName evidence="1">Uncharacterized protein</fullName>
    </submittedName>
</protein>
<dbReference type="EMBL" id="SJPV01000027">
    <property type="protein sequence ID" value="TWU28882.1"/>
    <property type="molecule type" value="Genomic_DNA"/>
</dbReference>
<dbReference type="RefSeq" id="WP_146531486.1">
    <property type="nucleotide sequence ID" value="NZ_SJPV01000027.1"/>
</dbReference>
<name>A0A5C6CWE0_9BACT</name>
<accession>A0A5C6CWE0</accession>
<gene>
    <name evidence="1" type="ORF">Poly41_68330</name>
</gene>
<keyword evidence="2" id="KW-1185">Reference proteome</keyword>
<reference evidence="1 2" key="1">
    <citation type="submission" date="2019-02" db="EMBL/GenBank/DDBJ databases">
        <title>Deep-cultivation of Planctomycetes and their phenomic and genomic characterization uncovers novel biology.</title>
        <authorList>
            <person name="Wiegand S."/>
            <person name="Jogler M."/>
            <person name="Boedeker C."/>
            <person name="Pinto D."/>
            <person name="Vollmers J."/>
            <person name="Rivas-Marin E."/>
            <person name="Kohn T."/>
            <person name="Peeters S.H."/>
            <person name="Heuer A."/>
            <person name="Rast P."/>
            <person name="Oberbeckmann S."/>
            <person name="Bunk B."/>
            <person name="Jeske O."/>
            <person name="Meyerdierks A."/>
            <person name="Storesund J.E."/>
            <person name="Kallscheuer N."/>
            <person name="Luecker S."/>
            <person name="Lage O.M."/>
            <person name="Pohl T."/>
            <person name="Merkel B.J."/>
            <person name="Hornburger P."/>
            <person name="Mueller R.-W."/>
            <person name="Bruemmer F."/>
            <person name="Labrenz M."/>
            <person name="Spormann A.M."/>
            <person name="Op Den Camp H."/>
            <person name="Overmann J."/>
            <person name="Amann R."/>
            <person name="Jetten M.S.M."/>
            <person name="Mascher T."/>
            <person name="Medema M.H."/>
            <person name="Devos D.P."/>
            <person name="Kaster A.-K."/>
            <person name="Ovreas L."/>
            <person name="Rohde M."/>
            <person name="Galperin M.Y."/>
            <person name="Jogler C."/>
        </authorList>
    </citation>
    <scope>NUCLEOTIDE SEQUENCE [LARGE SCALE GENOMIC DNA]</scope>
    <source>
        <strain evidence="1 2">Poly41</strain>
    </source>
</reference>
<dbReference type="OrthoDB" id="9811577at2"/>